<feature type="signal peptide" evidence="8">
    <location>
        <begin position="1"/>
        <end position="34"/>
    </location>
</feature>
<comment type="caution">
    <text evidence="11">The sequence shown here is derived from an EMBL/GenBank/DDBJ whole genome shotgun (WGS) entry which is preliminary data.</text>
</comment>
<dbReference type="Gene3D" id="3.40.30.10">
    <property type="entry name" value="Glutaredoxin"/>
    <property type="match status" value="1"/>
</dbReference>
<evidence type="ECO:0000256" key="5">
    <source>
        <dbReference type="ARBA" id="ARBA00023136"/>
    </source>
</evidence>
<dbReference type="PANTHER" id="PTHR32234">
    <property type="entry name" value="THIOL:DISULFIDE INTERCHANGE PROTEIN DSBD"/>
    <property type="match status" value="1"/>
</dbReference>
<feature type="transmembrane region" description="Helical" evidence="7">
    <location>
        <begin position="392"/>
        <end position="412"/>
    </location>
</feature>
<dbReference type="InterPro" id="IPR036249">
    <property type="entry name" value="Thioredoxin-like_sf"/>
</dbReference>
<dbReference type="InterPro" id="IPR028250">
    <property type="entry name" value="DsbDN"/>
</dbReference>
<proteinExistence type="predicted"/>
<evidence type="ECO:0000256" key="1">
    <source>
        <dbReference type="ARBA" id="ARBA00004141"/>
    </source>
</evidence>
<name>A0ABU5ECC8_9PROT</name>
<keyword evidence="12" id="KW-1185">Reference proteome</keyword>
<feature type="transmembrane region" description="Helical" evidence="7">
    <location>
        <begin position="352"/>
        <end position="372"/>
    </location>
</feature>
<evidence type="ECO:0000256" key="3">
    <source>
        <dbReference type="ARBA" id="ARBA00022748"/>
    </source>
</evidence>
<feature type="chain" id="PRO_5045686530" evidence="8">
    <location>
        <begin position="35"/>
        <end position="671"/>
    </location>
</feature>
<dbReference type="PROSITE" id="PS00194">
    <property type="entry name" value="THIOREDOXIN_1"/>
    <property type="match status" value="1"/>
</dbReference>
<evidence type="ECO:0000313" key="12">
    <source>
        <dbReference type="Proteomes" id="UP001279642"/>
    </source>
</evidence>
<reference evidence="11 12" key="1">
    <citation type="journal article" date="2016" name="Antonie Van Leeuwenhoek">
        <title>Dongia soli sp. nov., isolated from soil from Dokdo, Korea.</title>
        <authorList>
            <person name="Kim D.U."/>
            <person name="Lee H."/>
            <person name="Kim H."/>
            <person name="Kim S.G."/>
            <person name="Ka J.O."/>
        </authorList>
    </citation>
    <scope>NUCLEOTIDE SEQUENCE [LARGE SCALE GENOMIC DNA]</scope>
    <source>
        <strain evidence="11 12">D78</strain>
    </source>
</reference>
<feature type="transmembrane region" description="Helical" evidence="7">
    <location>
        <begin position="308"/>
        <end position="332"/>
    </location>
</feature>
<keyword evidence="2 7" id="KW-0812">Transmembrane</keyword>
<dbReference type="Pfam" id="PF02683">
    <property type="entry name" value="DsbD_TM"/>
    <property type="match status" value="1"/>
</dbReference>
<evidence type="ECO:0000259" key="9">
    <source>
        <dbReference type="Pfam" id="PF02683"/>
    </source>
</evidence>
<keyword evidence="8" id="KW-0732">Signal</keyword>
<evidence type="ECO:0000256" key="7">
    <source>
        <dbReference type="SAM" id="Phobius"/>
    </source>
</evidence>
<sequence>MIRRAWRIKAINRLLAGFVLLAVAVQACPAPAKAESVSSETVTTDQTEVSLISAVTGTGDLKTIPLGLHFTLKPGWKTYWRSPGDAGYPVTIDYQGSRNLAGADIAWPAPHRFQLFGLQTFGYSKEVVFPISARPQEPGQPMTIRAQIRYLVCETVCIPYTANLTLAMPAAPADLSDDAPLINKFRSLVPGDGARAGFRLTQFGVATDGRLVADLASDGQPFAMPDIVIEGPAGFDFGAPNTEISDEGMRARLIVPVTRSAKAPQLSESDLTITVVDGERALEQKVRPSVTGIIADSDALGWTRWVRLLPILAIALVGGLILNVMPCVLPVLALKLAGVADHAGADRRTIRLSFISTAAGVLAAFLLLALALVGLKAAGATIGWGIQFQQPLFLLLLILVCLTFAANLTGWFEIPLPAFIGSASETLERSGTSALGKSFLTGMLATLMATPCSAPFVGTAVGFALSRGAGDILLIFAMLGLGLALPYIVVALLPGALTWLPKPGRWMLWLKRVLALALIGSALWLGSILAIQLGLLPGQQAEASRSGGLAWQPFEEARIAPLVRDGKVVFVDVTAAWCVTCQANKRLVTDRPPVIDRLQRAGVVAMQADWTKPDDTIARYLADHGRYGIPFNIVYGPGAPLGIVLPELLTSDAVISALQRAGAGSSAAIEP</sequence>
<dbReference type="PANTHER" id="PTHR32234:SF3">
    <property type="entry name" value="SUPPRESSION OF COPPER SENSITIVITY PROTEIN"/>
    <property type="match status" value="1"/>
</dbReference>
<dbReference type="InterPro" id="IPR003834">
    <property type="entry name" value="Cyt_c_assmbl_TM_dom"/>
</dbReference>
<feature type="domain" description="Cytochrome C biogenesis protein transmembrane" evidence="9">
    <location>
        <begin position="311"/>
        <end position="526"/>
    </location>
</feature>
<evidence type="ECO:0000256" key="6">
    <source>
        <dbReference type="ARBA" id="ARBA00023284"/>
    </source>
</evidence>
<keyword evidence="5 7" id="KW-0472">Membrane</keyword>
<dbReference type="PROSITE" id="PS51257">
    <property type="entry name" value="PROKAR_LIPOPROTEIN"/>
    <property type="match status" value="1"/>
</dbReference>
<feature type="domain" description="Thiol:disulfide interchange protein DsbD N-terminal" evidence="10">
    <location>
        <begin position="64"/>
        <end position="166"/>
    </location>
</feature>
<accession>A0ABU5ECC8</accession>
<evidence type="ECO:0000256" key="4">
    <source>
        <dbReference type="ARBA" id="ARBA00022989"/>
    </source>
</evidence>
<dbReference type="SUPFAM" id="SSF52833">
    <property type="entry name" value="Thioredoxin-like"/>
    <property type="match status" value="1"/>
</dbReference>
<comment type="subcellular location">
    <subcellularLocation>
        <location evidence="1">Membrane</location>
        <topology evidence="1">Multi-pass membrane protein</topology>
    </subcellularLocation>
</comment>
<feature type="transmembrane region" description="Helical" evidence="7">
    <location>
        <begin position="472"/>
        <end position="501"/>
    </location>
</feature>
<gene>
    <name evidence="11" type="ORF">SMD27_14020</name>
</gene>
<keyword evidence="3" id="KW-0201">Cytochrome c-type biogenesis</keyword>
<dbReference type="RefSeq" id="WP_320509026.1">
    <property type="nucleotide sequence ID" value="NZ_JAXCLW010000003.1"/>
</dbReference>
<protein>
    <submittedName>
        <fullName evidence="11">Protein-disulfide reductase DsbD family protein</fullName>
    </submittedName>
</protein>
<keyword evidence="6" id="KW-0676">Redox-active center</keyword>
<feature type="transmembrane region" description="Helical" evidence="7">
    <location>
        <begin position="513"/>
        <end position="536"/>
    </location>
</feature>
<dbReference type="EMBL" id="JAXCLW010000003">
    <property type="protein sequence ID" value="MDY0883964.1"/>
    <property type="molecule type" value="Genomic_DNA"/>
</dbReference>
<dbReference type="Pfam" id="PF11412">
    <property type="entry name" value="DsbD_N"/>
    <property type="match status" value="1"/>
</dbReference>
<evidence type="ECO:0000259" key="10">
    <source>
        <dbReference type="Pfam" id="PF11412"/>
    </source>
</evidence>
<evidence type="ECO:0000313" key="11">
    <source>
        <dbReference type="EMBL" id="MDY0883964.1"/>
    </source>
</evidence>
<dbReference type="InterPro" id="IPR035671">
    <property type="entry name" value="DsbD_gamma"/>
</dbReference>
<dbReference type="Proteomes" id="UP001279642">
    <property type="component" value="Unassembled WGS sequence"/>
</dbReference>
<organism evidence="11 12">
    <name type="scientific">Dongia soli</name>
    <dbReference type="NCBI Taxonomy" id="600628"/>
    <lineage>
        <taxon>Bacteria</taxon>
        <taxon>Pseudomonadati</taxon>
        <taxon>Pseudomonadota</taxon>
        <taxon>Alphaproteobacteria</taxon>
        <taxon>Rhodospirillales</taxon>
        <taxon>Dongiaceae</taxon>
        <taxon>Dongia</taxon>
    </lineage>
</organism>
<dbReference type="Pfam" id="PF13899">
    <property type="entry name" value="Thioredoxin_7"/>
    <property type="match status" value="1"/>
</dbReference>
<feature type="transmembrane region" description="Helical" evidence="7">
    <location>
        <begin position="439"/>
        <end position="466"/>
    </location>
</feature>
<evidence type="ECO:0000256" key="2">
    <source>
        <dbReference type="ARBA" id="ARBA00022692"/>
    </source>
</evidence>
<dbReference type="CDD" id="cd02953">
    <property type="entry name" value="DsbDgamma"/>
    <property type="match status" value="1"/>
</dbReference>
<evidence type="ECO:0000256" key="8">
    <source>
        <dbReference type="SAM" id="SignalP"/>
    </source>
</evidence>
<dbReference type="InterPro" id="IPR017937">
    <property type="entry name" value="Thioredoxin_CS"/>
</dbReference>
<keyword evidence="4 7" id="KW-1133">Transmembrane helix</keyword>